<keyword evidence="9" id="KW-0862">Zinc</keyword>
<feature type="binding site" evidence="9">
    <location>
        <position position="137"/>
    </location>
    <ligand>
        <name>Zn(2+)</name>
        <dbReference type="ChEBI" id="CHEBI:29105"/>
    </ligand>
</feature>
<name>A0A5C5BBD5_9MICO</name>
<dbReference type="GO" id="GO:0009341">
    <property type="term" value="C:beta-galactosidase complex"/>
    <property type="evidence" value="ECO:0007669"/>
    <property type="project" value="InterPro"/>
</dbReference>
<dbReference type="PANTHER" id="PTHR36447">
    <property type="entry name" value="BETA-GALACTOSIDASE GANA"/>
    <property type="match status" value="1"/>
</dbReference>
<dbReference type="InterPro" id="IPR013738">
    <property type="entry name" value="Beta_galactosidase_Trimer"/>
</dbReference>
<dbReference type="Gene3D" id="3.40.50.880">
    <property type="match status" value="1"/>
</dbReference>
<dbReference type="InterPro" id="IPR017853">
    <property type="entry name" value="GH"/>
</dbReference>
<feature type="binding site" evidence="8">
    <location>
        <position position="171"/>
    </location>
    <ligand>
        <name>substrate</name>
    </ligand>
</feature>
<feature type="binding site" evidence="9">
    <location>
        <position position="182"/>
    </location>
    <ligand>
        <name>Zn(2+)</name>
        <dbReference type="ChEBI" id="CHEBI:29105"/>
    </ligand>
</feature>
<dbReference type="AlphaFoldDB" id="A0A5C5BBD5"/>
<protein>
    <recommendedName>
        <fullName evidence="3 6">Beta-galactosidase</fullName>
        <shortName evidence="6">Beta-gal</shortName>
        <ecNumber evidence="3 6">3.2.1.23</ecNumber>
    </recommendedName>
</protein>
<comment type="caution">
    <text evidence="14">The sequence shown here is derived from an EMBL/GenBank/DDBJ whole genome shotgun (WGS) entry which is preliminary data.</text>
</comment>
<keyword evidence="4 6" id="KW-0378">Hydrolase</keyword>
<dbReference type="GO" id="GO:0004565">
    <property type="term" value="F:beta-galactosidase activity"/>
    <property type="evidence" value="ECO:0007669"/>
    <property type="project" value="UniProtKB-EC"/>
</dbReference>
<evidence type="ECO:0000256" key="4">
    <source>
        <dbReference type="ARBA" id="ARBA00022801"/>
    </source>
</evidence>
<keyword evidence="5 6" id="KW-0326">Glycosidase</keyword>
<evidence type="ECO:0000259" key="11">
    <source>
        <dbReference type="Pfam" id="PF02449"/>
    </source>
</evidence>
<feature type="binding site" evidence="8">
    <location>
        <position position="133"/>
    </location>
    <ligand>
        <name>substrate</name>
    </ligand>
</feature>
<accession>A0A5C5BBD5</accession>
<dbReference type="SUPFAM" id="SSF52317">
    <property type="entry name" value="Class I glutamine amidotransferase-like"/>
    <property type="match status" value="1"/>
</dbReference>
<keyword evidence="15" id="KW-1185">Reference proteome</keyword>
<evidence type="ECO:0000313" key="15">
    <source>
        <dbReference type="Proteomes" id="UP000313849"/>
    </source>
</evidence>
<dbReference type="Pfam" id="PF02449">
    <property type="entry name" value="Glyco_hydro_42"/>
    <property type="match status" value="1"/>
</dbReference>
<dbReference type="InterPro" id="IPR029062">
    <property type="entry name" value="Class_I_gatase-like"/>
</dbReference>
<dbReference type="PIRSF" id="PIRSF001084">
    <property type="entry name" value="B-galactosidase"/>
    <property type="match status" value="1"/>
</dbReference>
<organism evidence="14 15">
    <name type="scientific">Miniimonas arenae</name>
    <dbReference type="NCBI Taxonomy" id="676201"/>
    <lineage>
        <taxon>Bacteria</taxon>
        <taxon>Bacillati</taxon>
        <taxon>Actinomycetota</taxon>
        <taxon>Actinomycetes</taxon>
        <taxon>Micrococcales</taxon>
        <taxon>Beutenbergiaceae</taxon>
        <taxon>Miniimonas</taxon>
    </lineage>
</organism>
<feature type="domain" description="Glycoside hydrolase family 42 N-terminal" evidence="11">
    <location>
        <begin position="36"/>
        <end position="410"/>
    </location>
</feature>
<evidence type="ECO:0000259" key="13">
    <source>
        <dbReference type="Pfam" id="PF08533"/>
    </source>
</evidence>
<evidence type="ECO:0000256" key="10">
    <source>
        <dbReference type="SAM" id="MobiDB-lite"/>
    </source>
</evidence>
<dbReference type="RefSeq" id="WP_139986886.1">
    <property type="nucleotide sequence ID" value="NZ_VENP01000026.1"/>
</dbReference>
<dbReference type="Pfam" id="PF08533">
    <property type="entry name" value="Glyco_hydro_42C"/>
    <property type="match status" value="1"/>
</dbReference>
<dbReference type="InterPro" id="IPR003476">
    <property type="entry name" value="Glyco_hydro_42"/>
</dbReference>
<dbReference type="InterPro" id="IPR013780">
    <property type="entry name" value="Glyco_hydro_b"/>
</dbReference>
<evidence type="ECO:0000256" key="3">
    <source>
        <dbReference type="ARBA" id="ARBA00012756"/>
    </source>
</evidence>
<dbReference type="CDD" id="cd03143">
    <property type="entry name" value="A4_beta-galactosidase_middle_domain"/>
    <property type="match status" value="1"/>
</dbReference>
<feature type="active site" description="Proton donor" evidence="7">
    <location>
        <position position="172"/>
    </location>
</feature>
<proteinExistence type="inferred from homology"/>
<sequence length="709" mass="77598">MTEAPSAVSVPRLRTPAPAPTPARLPEVPGVAFGGDYNPEQWDKATWDADYEAFDVARITTVTLGVFTWSLTQPAEDTFDFTALDEMVARAAAEGRSICLATGTGALSPWIARAYPDVTRVDFEGRRHRYGQRHNACWSSPNFRRLSACIAGRIAERYANHPNVVAWHIGNEYGGDGGACWCDLCAAEFRLWLQARYGTLEDLNEAWNTTFWSHRFTDWDEIVPPSALTEHWRGRGYTAFQGIALDYYRFSTDNAIAAFRAEKDAIRAHSDLPVTTNFMGFFQPLDYHRWASELDFASWDNYPPRADEPWRTALSHDLMRGIKDGAPFWLMEQTPTVTASRDVNPVRRPGVMRLWSWQAVAHGSDSVLFFQMRASRGACEMTHGAVLDHSGRLDTRAFREVAGLGAEIERLGTTVLGARTPARAALLVDWDSWWAVEMADGPNRLVRYLPTVLEWGRAFWEAGAQVDVVPVTADLSGYDVVAAPLLHLVKEGVVEALEAVAARGGTVLTGYLSGRVDEDDRRFLADVPGPLGALAGVRVAETDAAEPDVVNPVIFEGTAPDGAAPRTVDARLLFEVLVPEGAEVVARYGADFYAGEPAVTRRRVDGAHGSTGEVWYLGTELAQEGLAHVVRTALARHDLLGPYADVTGLELATRVAPSGTVVDFLLHHGGAPVTVALHAGGEDLLTGRTYAAGEQVTFAPTDVVVLRRD</sequence>
<evidence type="ECO:0000256" key="7">
    <source>
        <dbReference type="PIRSR" id="PIRSR001084-1"/>
    </source>
</evidence>
<dbReference type="Gene3D" id="3.20.20.80">
    <property type="entry name" value="Glycosidases"/>
    <property type="match status" value="1"/>
</dbReference>
<dbReference type="InterPro" id="IPR013739">
    <property type="entry name" value="Beta_galactosidase_C"/>
</dbReference>
<reference evidence="14 15" key="1">
    <citation type="submission" date="2019-06" db="EMBL/GenBank/DDBJ databases">
        <title>Draft genome sequence of Miniimonas arenae KCTC 19750T isolated from sea sand.</title>
        <authorList>
            <person name="Park S.-J."/>
        </authorList>
    </citation>
    <scope>NUCLEOTIDE SEQUENCE [LARGE SCALE GENOMIC DNA]</scope>
    <source>
        <strain evidence="14 15">KCTC 19750</strain>
    </source>
</reference>
<evidence type="ECO:0000313" key="14">
    <source>
        <dbReference type="EMBL" id="TNU74045.1"/>
    </source>
</evidence>
<comment type="similarity">
    <text evidence="2 6">Belongs to the glycosyl hydrolase 42 family.</text>
</comment>
<dbReference type="InterPro" id="IPR013529">
    <property type="entry name" value="Glyco_hydro_42_N"/>
</dbReference>
<keyword evidence="9" id="KW-0479">Metal-binding</keyword>
<feature type="domain" description="Beta-galactosidase C-terminal" evidence="13">
    <location>
        <begin position="648"/>
        <end position="708"/>
    </location>
</feature>
<evidence type="ECO:0000256" key="6">
    <source>
        <dbReference type="PIRNR" id="PIRNR001084"/>
    </source>
</evidence>
<evidence type="ECO:0000256" key="9">
    <source>
        <dbReference type="PIRSR" id="PIRSR001084-3"/>
    </source>
</evidence>
<dbReference type="Proteomes" id="UP000313849">
    <property type="component" value="Unassembled WGS sequence"/>
</dbReference>
<dbReference type="Pfam" id="PF08532">
    <property type="entry name" value="Glyco_hydro_42M"/>
    <property type="match status" value="1"/>
</dbReference>
<feature type="domain" description="Beta-galactosidase trimerisation" evidence="12">
    <location>
        <begin position="422"/>
        <end position="639"/>
    </location>
</feature>
<dbReference type="EC" id="3.2.1.23" evidence="3 6"/>
<dbReference type="GO" id="GO:0046872">
    <property type="term" value="F:metal ion binding"/>
    <property type="evidence" value="ECO:0007669"/>
    <property type="project" value="UniProtKB-KW"/>
</dbReference>
<comment type="catalytic activity">
    <reaction evidence="1 6">
        <text>Hydrolysis of terminal non-reducing beta-D-galactose residues in beta-D-galactosides.</text>
        <dbReference type="EC" id="3.2.1.23"/>
    </reaction>
</comment>
<dbReference type="PANTHER" id="PTHR36447:SF1">
    <property type="entry name" value="BETA-GALACTOSIDASE GANA"/>
    <property type="match status" value="1"/>
</dbReference>
<evidence type="ECO:0000256" key="2">
    <source>
        <dbReference type="ARBA" id="ARBA00005940"/>
    </source>
</evidence>
<gene>
    <name evidence="14" type="ORF">FH969_08230</name>
</gene>
<evidence type="ECO:0000259" key="12">
    <source>
        <dbReference type="Pfam" id="PF08532"/>
    </source>
</evidence>
<dbReference type="SUPFAM" id="SSF51445">
    <property type="entry name" value="(Trans)glycosidases"/>
    <property type="match status" value="1"/>
</dbReference>
<feature type="active site" description="Nucleophile" evidence="7">
    <location>
        <position position="332"/>
    </location>
</feature>
<feature type="binding site" evidence="9">
    <location>
        <position position="185"/>
    </location>
    <ligand>
        <name>Zn(2+)</name>
        <dbReference type="ChEBI" id="CHEBI:29105"/>
    </ligand>
</feature>
<feature type="region of interest" description="Disordered" evidence="10">
    <location>
        <begin position="1"/>
        <end position="27"/>
    </location>
</feature>
<evidence type="ECO:0000256" key="5">
    <source>
        <dbReference type="ARBA" id="ARBA00023295"/>
    </source>
</evidence>
<dbReference type="GO" id="GO:0006012">
    <property type="term" value="P:galactose metabolic process"/>
    <property type="evidence" value="ECO:0007669"/>
    <property type="project" value="InterPro"/>
</dbReference>
<feature type="binding site" evidence="9">
    <location>
        <position position="180"/>
    </location>
    <ligand>
        <name>Zn(2+)</name>
        <dbReference type="ChEBI" id="CHEBI:29105"/>
    </ligand>
</feature>
<dbReference type="OrthoDB" id="9800974at2"/>
<dbReference type="Gene3D" id="2.60.40.1180">
    <property type="entry name" value="Golgi alpha-mannosidase II"/>
    <property type="match status" value="1"/>
</dbReference>
<evidence type="ECO:0000256" key="8">
    <source>
        <dbReference type="PIRSR" id="PIRSR001084-2"/>
    </source>
</evidence>
<dbReference type="EMBL" id="VENP01000026">
    <property type="protein sequence ID" value="TNU74045.1"/>
    <property type="molecule type" value="Genomic_DNA"/>
</dbReference>
<evidence type="ECO:0000256" key="1">
    <source>
        <dbReference type="ARBA" id="ARBA00001412"/>
    </source>
</evidence>